<comment type="similarity">
    <text evidence="4">Belongs to the zyxin/ajuba family.</text>
</comment>
<comment type="caution">
    <text evidence="16">The sequence shown here is derived from an EMBL/GenBank/DDBJ whole genome shotgun (WGS) entry which is preliminary data.</text>
</comment>
<evidence type="ECO:0000256" key="5">
    <source>
        <dbReference type="ARBA" id="ARBA00022490"/>
    </source>
</evidence>
<feature type="region of interest" description="Disordered" evidence="14">
    <location>
        <begin position="166"/>
        <end position="190"/>
    </location>
</feature>
<dbReference type="FunFam" id="2.10.110.10:FF:000042">
    <property type="entry name" value="lipoma-preferred partner isoform X1"/>
    <property type="match status" value="1"/>
</dbReference>
<dbReference type="CDD" id="cd09357">
    <property type="entry name" value="LIM3_Zyxin_like"/>
    <property type="match status" value="1"/>
</dbReference>
<gene>
    <name evidence="16" type="ORF">NP493_53g06016</name>
</gene>
<dbReference type="GO" id="GO:0098609">
    <property type="term" value="P:cell-cell adhesion"/>
    <property type="evidence" value="ECO:0007669"/>
    <property type="project" value="TreeGrafter"/>
</dbReference>
<evidence type="ECO:0000256" key="9">
    <source>
        <dbReference type="ARBA" id="ARBA00022889"/>
    </source>
</evidence>
<evidence type="ECO:0000259" key="15">
    <source>
        <dbReference type="PROSITE" id="PS50023"/>
    </source>
</evidence>
<evidence type="ECO:0000256" key="10">
    <source>
        <dbReference type="ARBA" id="ARBA00022949"/>
    </source>
</evidence>
<evidence type="ECO:0000256" key="14">
    <source>
        <dbReference type="SAM" id="MobiDB-lite"/>
    </source>
</evidence>
<sequence length="442" mass="48129">MAKTYRLEPDFEQLRVSGDTAGSQPIYSNLPYSAPQGQTTNPPVYGQQNYSTTHQVALGGYASPPRGATYASQAYSPSSSSSSGRYSPIQTRATIEMEFPPPPPPLDQHYPNSSDYTQPSLRQPANTAVSPPWAYNPVTQSAPPETYGAEGARSKVVYMGATGGQRGYVESRSTDLPAPPHPLSPQNKSQQVAALKSTLLKPVPEAAAKASPSSDSQKEAEVNALTKLLMKNMEASADPDFFGVCSKCHKGIMGDTQGCTALDKIYHIECFTCQQCGIQLKGQAFYALEAKPFCEPCYLNTLEKCSVCHKPITDRILRATGKPFHPACFVCVVCSKSLDGIPFTVDAASQIYCIEDFHKKFAPRCCVCGQAIMPQPGNEETVRIVAMDKSFHVECYRCEDCGMTLSSEVEGRGCYPLDDHILCKSCNAQRIQRMTSNMTTEL</sequence>
<accession>A0AAD9PB69</accession>
<feature type="compositionally biased region" description="Low complexity" evidence="14">
    <location>
        <begin position="68"/>
        <end position="87"/>
    </location>
</feature>
<dbReference type="SUPFAM" id="SSF57716">
    <property type="entry name" value="Glucocorticoid receptor-like (DNA-binding domain)"/>
    <property type="match status" value="3"/>
</dbReference>
<evidence type="ECO:0000256" key="3">
    <source>
        <dbReference type="ARBA" id="ARBA00004496"/>
    </source>
</evidence>
<evidence type="ECO:0000313" key="16">
    <source>
        <dbReference type="EMBL" id="KAK2191372.1"/>
    </source>
</evidence>
<dbReference type="Pfam" id="PF00412">
    <property type="entry name" value="LIM"/>
    <property type="match status" value="3"/>
</dbReference>
<evidence type="ECO:0000256" key="6">
    <source>
        <dbReference type="ARBA" id="ARBA00022723"/>
    </source>
</evidence>
<evidence type="ECO:0000256" key="11">
    <source>
        <dbReference type="ARBA" id="ARBA00023038"/>
    </source>
</evidence>
<dbReference type="Proteomes" id="UP001209878">
    <property type="component" value="Unassembled WGS sequence"/>
</dbReference>
<evidence type="ECO:0000313" key="17">
    <source>
        <dbReference type="Proteomes" id="UP001209878"/>
    </source>
</evidence>
<dbReference type="FunFam" id="2.10.110.10:FF:000027">
    <property type="entry name" value="lipoma-preferred partner isoform X1"/>
    <property type="match status" value="1"/>
</dbReference>
<protein>
    <recommendedName>
        <fullName evidence="15">LIM zinc-binding domain-containing protein</fullName>
    </recommendedName>
</protein>
<feature type="compositionally biased region" description="Polar residues" evidence="14">
    <location>
        <begin position="20"/>
        <end position="55"/>
    </location>
</feature>
<feature type="domain" description="LIM zinc-binding" evidence="15">
    <location>
        <begin position="243"/>
        <end position="302"/>
    </location>
</feature>
<evidence type="ECO:0000256" key="12">
    <source>
        <dbReference type="ARBA" id="ARBA00023242"/>
    </source>
</evidence>
<keyword evidence="12" id="KW-0539">Nucleus</keyword>
<evidence type="ECO:0000256" key="7">
    <source>
        <dbReference type="ARBA" id="ARBA00022737"/>
    </source>
</evidence>
<proteinExistence type="inferred from homology"/>
<evidence type="ECO:0000256" key="8">
    <source>
        <dbReference type="ARBA" id="ARBA00022833"/>
    </source>
</evidence>
<keyword evidence="8 13" id="KW-0862">Zinc</keyword>
<dbReference type="GO" id="GO:0005737">
    <property type="term" value="C:cytoplasm"/>
    <property type="evidence" value="ECO:0007669"/>
    <property type="project" value="UniProtKB-SubCell"/>
</dbReference>
<keyword evidence="6 13" id="KW-0479">Metal-binding</keyword>
<dbReference type="FunFam" id="2.10.110.10:FF:000047">
    <property type="entry name" value="lipoma-preferred partner isoform X1"/>
    <property type="match status" value="1"/>
</dbReference>
<dbReference type="CDD" id="cd09350">
    <property type="entry name" value="LIM1_TRIP6"/>
    <property type="match status" value="1"/>
</dbReference>
<dbReference type="EMBL" id="JAODUO010000053">
    <property type="protein sequence ID" value="KAK2191372.1"/>
    <property type="molecule type" value="Genomic_DNA"/>
</dbReference>
<dbReference type="GO" id="GO:0001725">
    <property type="term" value="C:stress fiber"/>
    <property type="evidence" value="ECO:0007669"/>
    <property type="project" value="TreeGrafter"/>
</dbReference>
<dbReference type="GO" id="GO:0046872">
    <property type="term" value="F:metal ion binding"/>
    <property type="evidence" value="ECO:0007669"/>
    <property type="project" value="UniProtKB-KW"/>
</dbReference>
<dbReference type="PANTHER" id="PTHR24207">
    <property type="entry name" value="ZYX102 PROTEIN"/>
    <property type="match status" value="1"/>
</dbReference>
<keyword evidence="10" id="KW-0965">Cell junction</keyword>
<organism evidence="16 17">
    <name type="scientific">Ridgeia piscesae</name>
    <name type="common">Tubeworm</name>
    <dbReference type="NCBI Taxonomy" id="27915"/>
    <lineage>
        <taxon>Eukaryota</taxon>
        <taxon>Metazoa</taxon>
        <taxon>Spiralia</taxon>
        <taxon>Lophotrochozoa</taxon>
        <taxon>Annelida</taxon>
        <taxon>Polychaeta</taxon>
        <taxon>Sedentaria</taxon>
        <taxon>Canalipalpata</taxon>
        <taxon>Sabellida</taxon>
        <taxon>Siboglinidae</taxon>
        <taxon>Ridgeia</taxon>
    </lineage>
</organism>
<feature type="region of interest" description="Disordered" evidence="14">
    <location>
        <begin position="16"/>
        <end position="148"/>
    </location>
</feature>
<dbReference type="PANTHER" id="PTHR24207:SF2">
    <property type="entry name" value="ZYX102 PROTEIN"/>
    <property type="match status" value="1"/>
</dbReference>
<comment type="subcellular location">
    <subcellularLocation>
        <location evidence="2">Cell junction</location>
    </subcellularLocation>
    <subcellularLocation>
        <location evidence="3">Cytoplasm</location>
    </subcellularLocation>
    <subcellularLocation>
        <location evidence="1">Nucleus</location>
    </subcellularLocation>
</comment>
<keyword evidence="17" id="KW-1185">Reference proteome</keyword>
<dbReference type="SMART" id="SM00132">
    <property type="entry name" value="LIM"/>
    <property type="match status" value="3"/>
</dbReference>
<keyword evidence="11 13" id="KW-0440">LIM domain</keyword>
<keyword evidence="9" id="KW-0130">Cell adhesion</keyword>
<name>A0AAD9PB69_RIDPI</name>
<keyword evidence="5" id="KW-0963">Cytoplasm</keyword>
<dbReference type="GO" id="GO:0005925">
    <property type="term" value="C:focal adhesion"/>
    <property type="evidence" value="ECO:0007669"/>
    <property type="project" value="TreeGrafter"/>
</dbReference>
<evidence type="ECO:0000256" key="13">
    <source>
        <dbReference type="PROSITE-ProRule" id="PRU00125"/>
    </source>
</evidence>
<feature type="compositionally biased region" description="Polar residues" evidence="14">
    <location>
        <begin position="110"/>
        <end position="129"/>
    </location>
</feature>
<evidence type="ECO:0000256" key="2">
    <source>
        <dbReference type="ARBA" id="ARBA00004282"/>
    </source>
</evidence>
<keyword evidence="7" id="KW-0677">Repeat</keyword>
<dbReference type="GO" id="GO:0005634">
    <property type="term" value="C:nucleus"/>
    <property type="evidence" value="ECO:0007669"/>
    <property type="project" value="UniProtKB-SubCell"/>
</dbReference>
<dbReference type="InterPro" id="IPR001781">
    <property type="entry name" value="Znf_LIM"/>
</dbReference>
<reference evidence="16" key="1">
    <citation type="journal article" date="2023" name="Mol. Biol. Evol.">
        <title>Third-Generation Sequencing Reveals the Adaptive Role of the Epigenome in Three Deep-Sea Polychaetes.</title>
        <authorList>
            <person name="Perez M."/>
            <person name="Aroh O."/>
            <person name="Sun Y."/>
            <person name="Lan Y."/>
            <person name="Juniper S.K."/>
            <person name="Young C.R."/>
            <person name="Angers B."/>
            <person name="Qian P.Y."/>
        </authorList>
    </citation>
    <scope>NUCLEOTIDE SEQUENCE</scope>
    <source>
        <strain evidence="16">R07B-5</strain>
    </source>
</reference>
<dbReference type="PROSITE" id="PS50023">
    <property type="entry name" value="LIM_DOMAIN_2"/>
    <property type="match status" value="3"/>
</dbReference>
<feature type="domain" description="LIM zinc-binding" evidence="15">
    <location>
        <begin position="303"/>
        <end position="363"/>
    </location>
</feature>
<dbReference type="Gene3D" id="2.10.110.10">
    <property type="entry name" value="Cysteine Rich Protein"/>
    <property type="match status" value="3"/>
</dbReference>
<dbReference type="AlphaFoldDB" id="A0AAD9PB69"/>
<evidence type="ECO:0000256" key="1">
    <source>
        <dbReference type="ARBA" id="ARBA00004123"/>
    </source>
</evidence>
<feature type="domain" description="LIM zinc-binding" evidence="15">
    <location>
        <begin position="364"/>
        <end position="433"/>
    </location>
</feature>
<evidence type="ECO:0000256" key="4">
    <source>
        <dbReference type="ARBA" id="ARBA00009611"/>
    </source>
</evidence>